<dbReference type="InterPro" id="IPR000121">
    <property type="entry name" value="PEP_util_C"/>
</dbReference>
<dbReference type="GO" id="GO:0016772">
    <property type="term" value="F:transferase activity, transferring phosphorus-containing groups"/>
    <property type="evidence" value="ECO:0007669"/>
    <property type="project" value="InterPro"/>
</dbReference>
<dbReference type="InterPro" id="IPR015813">
    <property type="entry name" value="Pyrv/PenolPyrv_kinase-like_dom"/>
</dbReference>
<evidence type="ECO:0000313" key="2">
    <source>
        <dbReference type="EMBL" id="AAB85606.1"/>
    </source>
</evidence>
<name>O27189_METTH</name>
<dbReference type="EnsemblBacteria" id="AAB85606">
    <property type="protein sequence ID" value="AAB85606"/>
    <property type="gene ID" value="MTH_1117"/>
</dbReference>
<reference evidence="2 3" key="1">
    <citation type="journal article" date="1997" name="J. Bacteriol.">
        <title>Complete genome sequence of Methanobacterium thermoautotrophicum deltaH: functional analysis and comparative genomics.</title>
        <authorList>
            <person name="Smith D.R."/>
            <person name="Doucette-Stamm L.A."/>
            <person name="Deloughery C."/>
            <person name="Lee H.-M."/>
            <person name="Dubois J."/>
            <person name="Aldredge T."/>
            <person name="Bashirzadeh R."/>
            <person name="Blakely D."/>
            <person name="Cook R."/>
            <person name="Gilbert K."/>
            <person name="Harrison D."/>
            <person name="Hoang L."/>
            <person name="Keagle P."/>
            <person name="Lumm W."/>
            <person name="Pothier B."/>
            <person name="Qiu D."/>
            <person name="Spadafora R."/>
            <person name="Vicare R."/>
            <person name="Wang Y."/>
            <person name="Wierzbowski J."/>
            <person name="Gibson R."/>
            <person name="Jiwani N."/>
            <person name="Caruso A."/>
            <person name="Bush D."/>
            <person name="Safer H."/>
            <person name="Patwell D."/>
            <person name="Prabhakar S."/>
            <person name="McDougall S."/>
            <person name="Shimer G."/>
            <person name="Goyal A."/>
            <person name="Pietrovski S."/>
            <person name="Church G.M."/>
            <person name="Daniels C.J."/>
            <person name="Mao J.-i."/>
            <person name="Rice P."/>
            <person name="Nolling J."/>
            <person name="Reeve J.N."/>
        </authorList>
    </citation>
    <scope>NUCLEOTIDE SEQUENCE [LARGE SCALE GENOMIC DNA]</scope>
    <source>
        <strain evidence="3">ATCC 29096 / DSM 1053 / JCM 10044 / NBRC 100330 / Delta H</strain>
    </source>
</reference>
<dbReference type="HOGENOM" id="CLU_2893308_0_0_2"/>
<evidence type="ECO:0000259" key="1">
    <source>
        <dbReference type="Pfam" id="PF02896"/>
    </source>
</evidence>
<dbReference type="Gene3D" id="3.20.20.60">
    <property type="entry name" value="Phosphoenolpyruvate-binding domains"/>
    <property type="match status" value="1"/>
</dbReference>
<dbReference type="InterPro" id="IPR040442">
    <property type="entry name" value="Pyrv_kinase-like_dom_sf"/>
</dbReference>
<dbReference type="GeneID" id="95969388"/>
<organism evidence="2 3">
    <name type="scientific">Methanothermobacter thermautotrophicus (strain ATCC 29096 / DSM 1053 / JCM 10044 / NBRC 100330 / Delta H)</name>
    <name type="common">Methanobacterium thermoautotrophicum</name>
    <dbReference type="NCBI Taxonomy" id="187420"/>
    <lineage>
        <taxon>Archaea</taxon>
        <taxon>Methanobacteriati</taxon>
        <taxon>Methanobacteriota</taxon>
        <taxon>Methanomada group</taxon>
        <taxon>Methanobacteria</taxon>
        <taxon>Methanobacteriales</taxon>
        <taxon>Methanobacteriaceae</taxon>
        <taxon>Methanothermobacter</taxon>
    </lineage>
</organism>
<dbReference type="AlphaFoldDB" id="O27189"/>
<gene>
    <name evidence="2" type="ordered locus">MTH_1117</name>
</gene>
<dbReference type="PaxDb" id="187420-MTH_1117"/>
<dbReference type="STRING" id="187420.MTH_1117"/>
<dbReference type="RefSeq" id="WP_010876741.1">
    <property type="nucleotide sequence ID" value="NC_000916.1"/>
</dbReference>
<dbReference type="InParanoid" id="O27189"/>
<dbReference type="KEGG" id="mth:MTH_1117"/>
<dbReference type="Pfam" id="PF02896">
    <property type="entry name" value="PEP-utilizers_C"/>
    <property type="match status" value="1"/>
</dbReference>
<keyword evidence="3" id="KW-1185">Reference proteome</keyword>
<accession>O27189</accession>
<dbReference type="PIR" id="F69015">
    <property type="entry name" value="F69015"/>
</dbReference>
<sequence length="62" mass="6726">MATLHRGPPCRPQTHREGLRICYVAGVRTSICGQAGSIPRIVEKLVELGISSVSATPTRLQR</sequence>
<dbReference type="Proteomes" id="UP000005223">
    <property type="component" value="Chromosome"/>
</dbReference>
<protein>
    <submittedName>
        <fullName evidence="2">Phosphoenolpyruvate synthase</fullName>
    </submittedName>
</protein>
<feature type="domain" description="PEP-utilising enzyme C-terminal" evidence="1">
    <location>
        <begin position="20"/>
        <end position="61"/>
    </location>
</feature>
<dbReference type="SUPFAM" id="SSF51621">
    <property type="entry name" value="Phosphoenolpyruvate/pyruvate domain"/>
    <property type="match status" value="1"/>
</dbReference>
<dbReference type="EMBL" id="AE000666">
    <property type="protein sequence ID" value="AAB85606.1"/>
    <property type="molecule type" value="Genomic_DNA"/>
</dbReference>
<evidence type="ECO:0000313" key="3">
    <source>
        <dbReference type="Proteomes" id="UP000005223"/>
    </source>
</evidence>
<proteinExistence type="predicted"/>